<dbReference type="EMBL" id="JBAWTH010000029">
    <property type="protein sequence ID" value="KAL2285629.1"/>
    <property type="molecule type" value="Genomic_DNA"/>
</dbReference>
<reference evidence="1 2" key="1">
    <citation type="submission" date="2024-03" db="EMBL/GenBank/DDBJ databases">
        <title>A high-quality draft genome sequence of Diaporthe vaccinii, a causative agent of upright dieback and viscid rot disease in cranberry plants.</title>
        <authorList>
            <person name="Sarrasin M."/>
            <person name="Lang B.F."/>
            <person name="Burger G."/>
        </authorList>
    </citation>
    <scope>NUCLEOTIDE SEQUENCE [LARGE SCALE GENOMIC DNA]</scope>
    <source>
        <strain evidence="1 2">IS7</strain>
    </source>
</reference>
<organism evidence="1 2">
    <name type="scientific">Diaporthe vaccinii</name>
    <dbReference type="NCBI Taxonomy" id="105482"/>
    <lineage>
        <taxon>Eukaryota</taxon>
        <taxon>Fungi</taxon>
        <taxon>Dikarya</taxon>
        <taxon>Ascomycota</taxon>
        <taxon>Pezizomycotina</taxon>
        <taxon>Sordariomycetes</taxon>
        <taxon>Sordariomycetidae</taxon>
        <taxon>Diaporthales</taxon>
        <taxon>Diaporthaceae</taxon>
        <taxon>Diaporthe</taxon>
        <taxon>Diaporthe eres species complex</taxon>
    </lineage>
</organism>
<evidence type="ECO:0000313" key="2">
    <source>
        <dbReference type="Proteomes" id="UP001600888"/>
    </source>
</evidence>
<keyword evidence="2" id="KW-1185">Reference proteome</keyword>
<gene>
    <name evidence="1" type="ORF">FJTKL_07653</name>
</gene>
<comment type="caution">
    <text evidence="1">The sequence shown here is derived from an EMBL/GenBank/DDBJ whole genome shotgun (WGS) entry which is preliminary data.</text>
</comment>
<evidence type="ECO:0000313" key="1">
    <source>
        <dbReference type="EMBL" id="KAL2285629.1"/>
    </source>
</evidence>
<accession>A0ABR4ET62</accession>
<protein>
    <submittedName>
        <fullName evidence="1">Uncharacterized protein</fullName>
    </submittedName>
</protein>
<sequence length="83" mass="9359">MSPDDLFPDQVLKNAAAIYRCRNNTQDGVGAQRVLLLTPWPNVVPQYKVKPDRHDGAVQHDEAPEYSYAHFLVAQGVVERGRK</sequence>
<name>A0ABR4ET62_9PEZI</name>
<proteinExistence type="predicted"/>
<dbReference type="Proteomes" id="UP001600888">
    <property type="component" value="Unassembled WGS sequence"/>
</dbReference>